<proteinExistence type="predicted"/>
<comment type="caution">
    <text evidence="1">The sequence shown here is derived from an EMBL/GenBank/DDBJ whole genome shotgun (WGS) entry which is preliminary data.</text>
</comment>
<dbReference type="AlphaFoldDB" id="A0A4Q2V821"/>
<organism evidence="1 2">
    <name type="scientific">Fusarium oxysporum f. sp. narcissi</name>
    <dbReference type="NCBI Taxonomy" id="451672"/>
    <lineage>
        <taxon>Eukaryota</taxon>
        <taxon>Fungi</taxon>
        <taxon>Dikarya</taxon>
        <taxon>Ascomycota</taxon>
        <taxon>Pezizomycotina</taxon>
        <taxon>Sordariomycetes</taxon>
        <taxon>Hypocreomycetidae</taxon>
        <taxon>Hypocreales</taxon>
        <taxon>Nectriaceae</taxon>
        <taxon>Fusarium</taxon>
        <taxon>Fusarium oxysporum species complex</taxon>
    </lineage>
</organism>
<reference evidence="1 2" key="1">
    <citation type="submission" date="2016-12" db="EMBL/GenBank/DDBJ databases">
        <title>Draft genome sequence of Fusarium oxysporum causing rot on Narcissus.</title>
        <authorList>
            <person name="Armitage A.D."/>
            <person name="Taylor A."/>
            <person name="Clarkson J.P."/>
            <person name="Harrison R.J."/>
            <person name="Jackson A.C."/>
        </authorList>
    </citation>
    <scope>NUCLEOTIDE SEQUENCE [LARGE SCALE GENOMIC DNA]</scope>
    <source>
        <strain evidence="1 2">N139</strain>
    </source>
</reference>
<sequence>MYESTLLQVWTKSPPAGRYWIVEHCGSTIRPVGGKDAHDHLKYVFERERGNQRLLRELGLADGSGIDRRPQSTSFTDLKPWLERTGREQTFQGVEENC</sequence>
<dbReference type="EMBL" id="MQTW01000268">
    <property type="protein sequence ID" value="RYC81209.1"/>
    <property type="molecule type" value="Genomic_DNA"/>
</dbReference>
<gene>
    <name evidence="1" type="ORF">BFJ63_vAg15903</name>
</gene>
<evidence type="ECO:0000313" key="1">
    <source>
        <dbReference type="EMBL" id="RYC81209.1"/>
    </source>
</evidence>
<accession>A0A4Q2V821</accession>
<evidence type="ECO:0000313" key="2">
    <source>
        <dbReference type="Proteomes" id="UP000290540"/>
    </source>
</evidence>
<dbReference type="Proteomes" id="UP000290540">
    <property type="component" value="Unassembled WGS sequence"/>
</dbReference>
<protein>
    <submittedName>
        <fullName evidence="1">Uncharacterized protein</fullName>
    </submittedName>
</protein>
<name>A0A4Q2V821_FUSOX</name>